<proteinExistence type="predicted"/>
<accession>A0A846XNT3</accession>
<dbReference type="AlphaFoldDB" id="A0A846XNT3"/>
<organism evidence="2 3">
    <name type="scientific">Nocardia vermiculata</name>
    <dbReference type="NCBI Taxonomy" id="257274"/>
    <lineage>
        <taxon>Bacteria</taxon>
        <taxon>Bacillati</taxon>
        <taxon>Actinomycetota</taxon>
        <taxon>Actinomycetes</taxon>
        <taxon>Mycobacteriales</taxon>
        <taxon>Nocardiaceae</taxon>
        <taxon>Nocardia</taxon>
    </lineage>
</organism>
<feature type="signal peptide" evidence="1">
    <location>
        <begin position="1"/>
        <end position="24"/>
    </location>
</feature>
<dbReference type="RefSeq" id="WP_157102755.1">
    <property type="nucleotide sequence ID" value="NZ_JAAXOP010000001.1"/>
</dbReference>
<dbReference type="Proteomes" id="UP000565711">
    <property type="component" value="Unassembled WGS sequence"/>
</dbReference>
<protein>
    <submittedName>
        <fullName evidence="2">Uncharacterized protein</fullName>
    </submittedName>
</protein>
<sequence length="108" mass="11336">MKRLLACAGIAAAAVLVAAPLASADPNTGGGLDNRHDWSGEFASQTNPQLSSLIVISPYGTSRPLVCSGGDGHYSKFPHDCTQMDDHNVPHAVERVVPLGSGGIYMYR</sequence>
<name>A0A846XNT3_9NOCA</name>
<keyword evidence="1" id="KW-0732">Signal</keyword>
<evidence type="ECO:0000313" key="2">
    <source>
        <dbReference type="EMBL" id="NKY48673.1"/>
    </source>
</evidence>
<keyword evidence="3" id="KW-1185">Reference proteome</keyword>
<evidence type="ECO:0000313" key="3">
    <source>
        <dbReference type="Proteomes" id="UP000565711"/>
    </source>
</evidence>
<feature type="chain" id="PRO_5032629713" evidence="1">
    <location>
        <begin position="25"/>
        <end position="108"/>
    </location>
</feature>
<evidence type="ECO:0000256" key="1">
    <source>
        <dbReference type="SAM" id="SignalP"/>
    </source>
</evidence>
<comment type="caution">
    <text evidence="2">The sequence shown here is derived from an EMBL/GenBank/DDBJ whole genome shotgun (WGS) entry which is preliminary data.</text>
</comment>
<gene>
    <name evidence="2" type="ORF">HGA08_00420</name>
</gene>
<reference evidence="2 3" key="1">
    <citation type="submission" date="2020-04" db="EMBL/GenBank/DDBJ databases">
        <title>MicrobeNet Type strains.</title>
        <authorList>
            <person name="Nicholson A.C."/>
        </authorList>
    </citation>
    <scope>NUCLEOTIDE SEQUENCE [LARGE SCALE GENOMIC DNA]</scope>
    <source>
        <strain evidence="2 3">JCM 12354</strain>
    </source>
</reference>
<dbReference type="EMBL" id="JAAXOP010000001">
    <property type="protein sequence ID" value="NKY48673.1"/>
    <property type="molecule type" value="Genomic_DNA"/>
</dbReference>